<proteinExistence type="predicted"/>
<evidence type="ECO:0000313" key="2">
    <source>
        <dbReference type="EMBL" id="SUX77982.1"/>
    </source>
</evidence>
<name>A0A9Q7ZGC9_9ENTR</name>
<gene>
    <name evidence="1" type="ORF">GHA_02527</name>
    <name evidence="2" type="ORF">NCTC8782_00418</name>
</gene>
<dbReference type="EMBL" id="UIGT01000001">
    <property type="protein sequence ID" value="SUX77982.1"/>
    <property type="molecule type" value="Genomic_DNA"/>
</dbReference>
<evidence type="ECO:0000313" key="4">
    <source>
        <dbReference type="Proteomes" id="UP000835792"/>
    </source>
</evidence>
<dbReference type="EMBL" id="CAHPRB010000008">
    <property type="protein sequence ID" value="CAB5571178.1"/>
    <property type="molecule type" value="Genomic_DNA"/>
</dbReference>
<sequence length="47" mass="5647">MPLKMMMMFKKYIITLQISDYKLKKSVIMADFINCKFVMINMSDKMC</sequence>
<comment type="caution">
    <text evidence="2">The sequence shown here is derived from an EMBL/GenBank/DDBJ whole genome shotgun (WGS) entry which is preliminary data.</text>
</comment>
<keyword evidence="4" id="KW-1185">Reference proteome</keyword>
<protein>
    <submittedName>
        <fullName evidence="2">Uncharacterized protein</fullName>
    </submittedName>
</protein>
<dbReference type="Proteomes" id="UP000835792">
    <property type="component" value="Unassembled WGS sequence"/>
</dbReference>
<evidence type="ECO:0000313" key="1">
    <source>
        <dbReference type="EMBL" id="CAB5571178.1"/>
    </source>
</evidence>
<accession>A0A9Q7ZGC9</accession>
<organism evidence="2 3">
    <name type="scientific">Citrobacter youngae</name>
    <dbReference type="NCBI Taxonomy" id="133448"/>
    <lineage>
        <taxon>Bacteria</taxon>
        <taxon>Pseudomonadati</taxon>
        <taxon>Pseudomonadota</taxon>
        <taxon>Gammaproteobacteria</taxon>
        <taxon>Enterobacterales</taxon>
        <taxon>Enterobacteriaceae</taxon>
        <taxon>Citrobacter</taxon>
        <taxon>Citrobacter freundii complex</taxon>
    </lineage>
</organism>
<dbReference type="Proteomes" id="UP000255286">
    <property type="component" value="Unassembled WGS sequence"/>
</dbReference>
<dbReference type="AlphaFoldDB" id="A0A9Q7ZGC9"/>
<reference evidence="2 3" key="1">
    <citation type="submission" date="2018-06" db="EMBL/GenBank/DDBJ databases">
        <authorList>
            <consortium name="Pathogen Informatics"/>
            <person name="Doyle S."/>
        </authorList>
    </citation>
    <scope>NUCLEOTIDE SEQUENCE [LARGE SCALE GENOMIC DNA]</scope>
    <source>
        <strain evidence="2 3">NCTC8782</strain>
    </source>
</reference>
<reference evidence="1" key="2">
    <citation type="submission" date="2020-05" db="EMBL/GenBank/DDBJ databases">
        <authorList>
            <person name="Delgado-Blas J."/>
        </authorList>
    </citation>
    <scope>NUCLEOTIDE SEQUENCE</scope>
    <source>
        <strain evidence="1">BB1468</strain>
    </source>
</reference>
<evidence type="ECO:0000313" key="3">
    <source>
        <dbReference type="Proteomes" id="UP000255286"/>
    </source>
</evidence>